<gene>
    <name evidence="3" type="ORF">U14_00936</name>
</gene>
<dbReference type="AlphaFoldDB" id="A0A0S6VWE0"/>
<dbReference type="Pfam" id="PF13350">
    <property type="entry name" value="Y_phosphatase3"/>
    <property type="match status" value="1"/>
</dbReference>
<dbReference type="PROSITE" id="PS00383">
    <property type="entry name" value="TYR_PHOSPHATASE_1"/>
    <property type="match status" value="1"/>
</dbReference>
<organism evidence="3 4">
    <name type="scientific">Candidatus Moduliflexus flocculans</name>
    <dbReference type="NCBI Taxonomy" id="1499966"/>
    <lineage>
        <taxon>Bacteria</taxon>
        <taxon>Candidatus Moduliflexota</taxon>
        <taxon>Candidatus Moduliflexia</taxon>
        <taxon>Candidatus Moduliflexales</taxon>
        <taxon>Candidatus Moduliflexaceae</taxon>
    </lineage>
</organism>
<dbReference type="PROSITE" id="PS50056">
    <property type="entry name" value="TYR_PHOSPHATASE_2"/>
    <property type="match status" value="1"/>
</dbReference>
<accession>A0A0S6VWE0</accession>
<dbReference type="STRING" id="1499966.U14_00936"/>
<dbReference type="GO" id="GO:0004721">
    <property type="term" value="F:phosphoprotein phosphatase activity"/>
    <property type="evidence" value="ECO:0007669"/>
    <property type="project" value="InterPro"/>
</dbReference>
<dbReference type="HOGENOM" id="CLU_057546_0_0_0"/>
<keyword evidence="4" id="KW-1185">Reference proteome</keyword>
<dbReference type="SUPFAM" id="SSF52799">
    <property type="entry name" value="(Phosphotyrosine protein) phosphatases II"/>
    <property type="match status" value="1"/>
</dbReference>
<evidence type="ECO:0000256" key="1">
    <source>
        <dbReference type="ARBA" id="ARBA00009580"/>
    </source>
</evidence>
<protein>
    <submittedName>
        <fullName evidence="3">Possible protein-tyrosine-phosphatase</fullName>
    </submittedName>
</protein>
<dbReference type="EMBL" id="DF820455">
    <property type="protein sequence ID" value="GAK49713.1"/>
    <property type="molecule type" value="Genomic_DNA"/>
</dbReference>
<dbReference type="InterPro" id="IPR000387">
    <property type="entry name" value="Tyr_Pase_dom"/>
</dbReference>
<proteinExistence type="inferred from homology"/>
<sequence>MEQIYNFRDFGGYATSNGRRIKTGVLYRSGNLAKASAHDIEHLTSLGIRMVCDLRTHGERRKHPDQFPDGYPVRVVHIPIQGKNHNDSPYIFQLASLIFGKGRRTEYAEALKAFYQEYITDFRAELSAILRLAAEQENLPLLIHCTAGKDRTGIACGLLHLLLGTPPEVALHDYLLSNQHLYQFQTEMLKQFAPLRLFGVSTQRFMPIFEARQEYWEAAFAQIGRDYGSADAYLRDGLGISENERQRFAALLLE</sequence>
<dbReference type="InterPro" id="IPR026893">
    <property type="entry name" value="Tyr/Ser_Pase_IphP-type"/>
</dbReference>
<evidence type="ECO:0000313" key="4">
    <source>
        <dbReference type="Proteomes" id="UP000030700"/>
    </source>
</evidence>
<reference evidence="3 4" key="1">
    <citation type="journal article" date="2015" name="PeerJ">
        <title>First genomic representation of candidate bacterial phylum KSB3 points to enhanced environmental sensing as a trigger of wastewater bulking.</title>
        <authorList>
            <person name="Sekiguchi Y."/>
            <person name="Ohashi A."/>
            <person name="Parks D.H."/>
            <person name="Yamauchi T."/>
            <person name="Tyson G.W."/>
            <person name="Hugenholtz P."/>
        </authorList>
    </citation>
    <scope>NUCLEOTIDE SEQUENCE [LARGE SCALE GENOMIC DNA]</scope>
</reference>
<dbReference type="PANTHER" id="PTHR31126:SF1">
    <property type="entry name" value="TYROSINE SPECIFIC PROTEIN PHOSPHATASES DOMAIN-CONTAINING PROTEIN"/>
    <property type="match status" value="1"/>
</dbReference>
<dbReference type="PANTHER" id="PTHR31126">
    <property type="entry name" value="TYROSINE-PROTEIN PHOSPHATASE"/>
    <property type="match status" value="1"/>
</dbReference>
<name>A0A0S6VWE0_9BACT</name>
<dbReference type="Gene3D" id="3.90.190.10">
    <property type="entry name" value="Protein tyrosine phosphatase superfamily"/>
    <property type="match status" value="1"/>
</dbReference>
<evidence type="ECO:0000259" key="2">
    <source>
        <dbReference type="PROSITE" id="PS50056"/>
    </source>
</evidence>
<evidence type="ECO:0000313" key="3">
    <source>
        <dbReference type="EMBL" id="GAK49713.1"/>
    </source>
</evidence>
<comment type="similarity">
    <text evidence="1">Belongs to the protein-tyrosine phosphatase family.</text>
</comment>
<dbReference type="InterPro" id="IPR016130">
    <property type="entry name" value="Tyr_Pase_AS"/>
</dbReference>
<dbReference type="Proteomes" id="UP000030700">
    <property type="component" value="Unassembled WGS sequence"/>
</dbReference>
<feature type="domain" description="Tyrosine specific protein phosphatases" evidence="2">
    <location>
        <begin position="120"/>
        <end position="154"/>
    </location>
</feature>
<dbReference type="InterPro" id="IPR029021">
    <property type="entry name" value="Prot-tyrosine_phosphatase-like"/>
</dbReference>